<comment type="cofactor">
    <cofactor evidence="6">
        <name>Zn(2+)</name>
        <dbReference type="ChEBI" id="CHEBI:29105"/>
    </cofactor>
    <text evidence="6">Binds 1 zinc ion.</text>
</comment>
<dbReference type="GO" id="GO:0006518">
    <property type="term" value="P:peptide metabolic process"/>
    <property type="evidence" value="ECO:0007669"/>
    <property type="project" value="TreeGrafter"/>
</dbReference>
<dbReference type="PANTHER" id="PTHR11804:SF5">
    <property type="entry name" value="OLIGOENDOPEPTIDASE F"/>
    <property type="match status" value="1"/>
</dbReference>
<dbReference type="GO" id="GO:0046872">
    <property type="term" value="F:metal ion binding"/>
    <property type="evidence" value="ECO:0007669"/>
    <property type="project" value="UniProtKB-UniRule"/>
</dbReference>
<accession>A0A0R3L136</accession>
<organism evidence="10 11">
    <name type="scientific">Bradyrhizobium jicamae</name>
    <dbReference type="NCBI Taxonomy" id="280332"/>
    <lineage>
        <taxon>Bacteria</taxon>
        <taxon>Pseudomonadati</taxon>
        <taxon>Pseudomonadota</taxon>
        <taxon>Alphaproteobacteria</taxon>
        <taxon>Hyphomicrobiales</taxon>
        <taxon>Nitrobacteraceae</taxon>
        <taxon>Bradyrhizobium</taxon>
    </lineage>
</organism>
<comment type="caution">
    <text evidence="10">The sequence shown here is derived from an EMBL/GenBank/DDBJ whole genome shotgun (WGS) entry which is preliminary data.</text>
</comment>
<dbReference type="InterPro" id="IPR013647">
    <property type="entry name" value="OligopepF_N_dom"/>
</dbReference>
<evidence type="ECO:0000259" key="8">
    <source>
        <dbReference type="Pfam" id="PF01432"/>
    </source>
</evidence>
<keyword evidence="3 6" id="KW-0378">Hydrolase</keyword>
<feature type="domain" description="Oligopeptidase F N-terminal" evidence="9">
    <location>
        <begin position="143"/>
        <end position="211"/>
    </location>
</feature>
<dbReference type="Gene3D" id="1.10.1370.20">
    <property type="entry name" value="Oligoendopeptidase f, C-terminal domain"/>
    <property type="match status" value="1"/>
</dbReference>
<dbReference type="Pfam" id="PF08439">
    <property type="entry name" value="Peptidase_M3_N"/>
    <property type="match status" value="1"/>
</dbReference>
<protein>
    <submittedName>
        <fullName evidence="10">Oligoendopeptidase F</fullName>
    </submittedName>
</protein>
<evidence type="ECO:0000313" key="10">
    <source>
        <dbReference type="EMBL" id="KRR01592.1"/>
    </source>
</evidence>
<dbReference type="PANTHER" id="PTHR11804">
    <property type="entry name" value="PROTEASE M3 THIMET OLIGOPEPTIDASE-RELATED"/>
    <property type="match status" value="1"/>
</dbReference>
<reference evidence="10 11" key="1">
    <citation type="submission" date="2014-03" db="EMBL/GenBank/DDBJ databases">
        <title>Bradyrhizobium valentinum sp. nov., isolated from effective nodules of Lupinus mariae-josephae, a lupine endemic of basic-lime soils in Eastern Spain.</title>
        <authorList>
            <person name="Duran D."/>
            <person name="Rey L."/>
            <person name="Navarro A."/>
            <person name="Busquets A."/>
            <person name="Imperial J."/>
            <person name="Ruiz-Argueso T."/>
        </authorList>
    </citation>
    <scope>NUCLEOTIDE SEQUENCE [LARGE SCALE GENOMIC DNA]</scope>
    <source>
        <strain evidence="10 11">PAC68</strain>
    </source>
</reference>
<dbReference type="InterPro" id="IPR045090">
    <property type="entry name" value="Pept_M3A_M3B"/>
</dbReference>
<evidence type="ECO:0000256" key="1">
    <source>
        <dbReference type="ARBA" id="ARBA00022670"/>
    </source>
</evidence>
<keyword evidence="4 6" id="KW-0862">Zinc</keyword>
<sequence>MSAKSATSRAVKTSRKPAKGSSASAAKPKTGKLPEWNLADLYSGIDAPEIARDLQKMDADCAAFEADYKGRLAEGVARDDGGSWLAAAVRRYEAIDDLAGRLGSYAGLVHAGDSVDPAISKFYGDVSERLTAASLHLLFFALELNRVDDAAIERAMQTPELGHYRPWIEDLRKDKPYQLEDRVEQLFHEKSQSGYAAWNRLFDQTISGLRFKVGAKELAIEPTLSLLQDRAPEKRKAAGQALAKTFKDNERTFALITNTLAKDKEISDRWRGFKDVVDSRHLNNRVERDVVDALVASVRAAYPRLSHRYYNLKAGWFKKKKLAHWDRNAPLPFAATGTIAWPEAQQMVLTAYSGFSAEMAAIAERFFTDRWIDAPVRPGKAPGAFSHPTTPSAHPYVLMNYQGKPRDVMTLAHELGHGVHQVLAAKNGALMAPTPLTLAETASVFGEMLTFKRLLSQTRNVKQRQALLAGKVEDMINTVVRQIAFYSFERAVHTERKDGELTAERIGQIWLSVQGESLGPAIDIRPGYENFWMYIPHFIHSPFYVYAYAFGDCLVNSLYAVYENAAEGFAERYLAMLAAGGTKHYSELLKPFGLDARDPKFWDGGLSVIAGMIDELETMG</sequence>
<keyword evidence="11" id="KW-1185">Reference proteome</keyword>
<dbReference type="Proteomes" id="UP000050863">
    <property type="component" value="Unassembled WGS sequence"/>
</dbReference>
<dbReference type="SUPFAM" id="SSF55486">
    <property type="entry name" value="Metalloproteases ('zincins'), catalytic domain"/>
    <property type="match status" value="1"/>
</dbReference>
<dbReference type="RefSeq" id="WP_057838484.1">
    <property type="nucleotide sequence ID" value="NZ_LLXZ01000163.1"/>
</dbReference>
<dbReference type="GO" id="GO:0004222">
    <property type="term" value="F:metalloendopeptidase activity"/>
    <property type="evidence" value="ECO:0007669"/>
    <property type="project" value="InterPro"/>
</dbReference>
<evidence type="ECO:0000256" key="4">
    <source>
        <dbReference type="ARBA" id="ARBA00022833"/>
    </source>
</evidence>
<evidence type="ECO:0000313" key="11">
    <source>
        <dbReference type="Proteomes" id="UP000050863"/>
    </source>
</evidence>
<feature type="compositionally biased region" description="Polar residues" evidence="7">
    <location>
        <begin position="1"/>
        <end position="11"/>
    </location>
</feature>
<dbReference type="InterPro" id="IPR001567">
    <property type="entry name" value="Pept_M3A_M3B_dom"/>
</dbReference>
<feature type="compositionally biased region" description="Low complexity" evidence="7">
    <location>
        <begin position="19"/>
        <end position="28"/>
    </location>
</feature>
<dbReference type="GO" id="GO:0006508">
    <property type="term" value="P:proteolysis"/>
    <property type="evidence" value="ECO:0007669"/>
    <property type="project" value="UniProtKB-KW"/>
</dbReference>
<dbReference type="InterPro" id="IPR042088">
    <property type="entry name" value="OligoPept_F_C"/>
</dbReference>
<name>A0A0R3L136_9BRAD</name>
<evidence type="ECO:0000256" key="7">
    <source>
        <dbReference type="SAM" id="MobiDB-lite"/>
    </source>
</evidence>
<comment type="similarity">
    <text evidence="6">Belongs to the peptidase M3 family.</text>
</comment>
<evidence type="ECO:0000256" key="2">
    <source>
        <dbReference type="ARBA" id="ARBA00022723"/>
    </source>
</evidence>
<evidence type="ECO:0000256" key="3">
    <source>
        <dbReference type="ARBA" id="ARBA00022801"/>
    </source>
</evidence>
<feature type="region of interest" description="Disordered" evidence="7">
    <location>
        <begin position="1"/>
        <end position="30"/>
    </location>
</feature>
<keyword evidence="2 6" id="KW-0479">Metal-binding</keyword>
<gene>
    <name evidence="10" type="ORF">CQ12_31175</name>
</gene>
<dbReference type="NCBIfam" id="TIGR02290">
    <property type="entry name" value="M3_fam_3"/>
    <property type="match status" value="1"/>
</dbReference>
<proteinExistence type="inferred from homology"/>
<evidence type="ECO:0000256" key="5">
    <source>
        <dbReference type="ARBA" id="ARBA00023049"/>
    </source>
</evidence>
<dbReference type="EMBL" id="LLXZ01000163">
    <property type="protein sequence ID" value="KRR01592.1"/>
    <property type="molecule type" value="Genomic_DNA"/>
</dbReference>
<evidence type="ECO:0000259" key="9">
    <source>
        <dbReference type="Pfam" id="PF08439"/>
    </source>
</evidence>
<dbReference type="STRING" id="280332.CQ12_31175"/>
<dbReference type="Gene3D" id="1.20.140.70">
    <property type="entry name" value="Oligopeptidase f, N-terminal domain"/>
    <property type="match status" value="1"/>
</dbReference>
<dbReference type="InterPro" id="IPR011977">
    <property type="entry name" value="Pept_M3B_clade3"/>
</dbReference>
<dbReference type="CDD" id="cd09610">
    <property type="entry name" value="M3B_PepF"/>
    <property type="match status" value="1"/>
</dbReference>
<dbReference type="AlphaFoldDB" id="A0A0R3L136"/>
<keyword evidence="5 6" id="KW-0482">Metalloprotease</keyword>
<feature type="domain" description="Peptidase M3A/M3B catalytic" evidence="8">
    <location>
        <begin position="364"/>
        <end position="603"/>
    </location>
</feature>
<dbReference type="Pfam" id="PF01432">
    <property type="entry name" value="Peptidase_M3"/>
    <property type="match status" value="1"/>
</dbReference>
<keyword evidence="1 6" id="KW-0645">Protease</keyword>
<evidence type="ECO:0000256" key="6">
    <source>
        <dbReference type="RuleBase" id="RU003435"/>
    </source>
</evidence>
<dbReference type="OrthoDB" id="9766487at2"/>